<geneLocation type="plasmid" evidence="3">
    <name>pdrdi</name>
</geneLocation>
<dbReference type="Proteomes" id="UP000253744">
    <property type="component" value="Plasmid pDrdI"/>
</dbReference>
<evidence type="ECO:0000313" key="3">
    <source>
        <dbReference type="Proteomes" id="UP000253744"/>
    </source>
</evidence>
<accession>A0A345IMR4</accession>
<feature type="domain" description="DUF4326" evidence="1">
    <location>
        <begin position="21"/>
        <end position="134"/>
    </location>
</feature>
<sequence>MEENIIVTNVRAAVPAGFTPVYVGRTMPGREGSVFGNPLPLAGKRWTEEARHWSDVLARHPDARVRQVAEQALGAQGYRQGDAAQLYRLVLREQVRWGDVQLSALMDLGERLRRGERLALQCWCAPKPCHALVVRDAVLGYARR</sequence>
<gene>
    <name evidence="2" type="ORF">DVJ83_17975</name>
</gene>
<proteinExistence type="predicted"/>
<dbReference type="InterPro" id="IPR025475">
    <property type="entry name" value="DUF4326"/>
</dbReference>
<dbReference type="EMBL" id="CP031163">
    <property type="protein sequence ID" value="AXH00987.1"/>
    <property type="molecule type" value="Genomic_DNA"/>
</dbReference>
<protein>
    <submittedName>
        <fullName evidence="2">DUF4326 domain-containing protein</fullName>
    </submittedName>
</protein>
<dbReference type="Pfam" id="PF14216">
    <property type="entry name" value="DUF4326"/>
    <property type="match status" value="1"/>
</dbReference>
<keyword evidence="2" id="KW-0614">Plasmid</keyword>
<dbReference type="AlphaFoldDB" id="A0A345IMR4"/>
<name>A0A345IMR4_9DEIO</name>
<evidence type="ECO:0000259" key="1">
    <source>
        <dbReference type="Pfam" id="PF14216"/>
    </source>
</evidence>
<dbReference type="RefSeq" id="WP_114673635.1">
    <property type="nucleotide sequence ID" value="NZ_CP031163.1"/>
</dbReference>
<evidence type="ECO:0000313" key="2">
    <source>
        <dbReference type="EMBL" id="AXH00987.1"/>
    </source>
</evidence>
<organism evidence="2 3">
    <name type="scientific">Deinococcus wulumuqiensis</name>
    <dbReference type="NCBI Taxonomy" id="980427"/>
    <lineage>
        <taxon>Bacteria</taxon>
        <taxon>Thermotogati</taxon>
        <taxon>Deinococcota</taxon>
        <taxon>Deinococci</taxon>
        <taxon>Deinococcales</taxon>
        <taxon>Deinococcaceae</taxon>
        <taxon>Deinococcus</taxon>
    </lineage>
</organism>
<dbReference type="KEGG" id="dwu:DVJ83_17975"/>
<reference evidence="2 3" key="1">
    <citation type="submission" date="2018-07" db="EMBL/GenBank/DDBJ databases">
        <title>Complete Genome and Methylome Analysis of Deinococcus wulumuqiensis NEB 479.</title>
        <authorList>
            <person name="Fomenkov A."/>
            <person name="Luyten Y."/>
            <person name="Vincze T."/>
            <person name="Anton B.P."/>
            <person name="Clark T."/>
            <person name="Roberts R.J."/>
            <person name="Morgan R.D."/>
        </authorList>
    </citation>
    <scope>NUCLEOTIDE SEQUENCE [LARGE SCALE GENOMIC DNA]</scope>
    <source>
        <strain evidence="2 3">NEB 479</strain>
        <plasmid evidence="3">Plasmid pdrdi</plasmid>
    </source>
</reference>